<feature type="transmembrane region" description="Helical" evidence="1">
    <location>
        <begin position="52"/>
        <end position="75"/>
    </location>
</feature>
<dbReference type="EMBL" id="LMBR01000230">
    <property type="protein sequence ID" value="KUL20431.1"/>
    <property type="molecule type" value="Genomic_DNA"/>
</dbReference>
<dbReference type="InterPro" id="IPR021320">
    <property type="entry name" value="DUF2905"/>
</dbReference>
<proteinExistence type="predicted"/>
<accession>A0A101J572</accession>
<dbReference type="Proteomes" id="UP000053937">
    <property type="component" value="Unassembled WGS sequence"/>
</dbReference>
<evidence type="ECO:0000313" key="2">
    <source>
        <dbReference type="EMBL" id="KUL20431.1"/>
    </source>
</evidence>
<dbReference type="PANTHER" id="PTHR36443:SF1">
    <property type="entry name" value="BSR5223 PROTEIN"/>
    <property type="match status" value="1"/>
</dbReference>
<keyword evidence="1" id="KW-0812">Transmembrane</keyword>
<dbReference type="RefSeq" id="WP_059139562.1">
    <property type="nucleotide sequence ID" value="NZ_LMBR01000230.1"/>
</dbReference>
<evidence type="ECO:0000313" key="3">
    <source>
        <dbReference type="Proteomes" id="UP000053937"/>
    </source>
</evidence>
<protein>
    <recommendedName>
        <fullName evidence="4">DUF2905 domain-containing protein</fullName>
    </recommendedName>
</protein>
<keyword evidence="3" id="KW-1185">Reference proteome</keyword>
<dbReference type="OrthoDB" id="680637at2"/>
<evidence type="ECO:0008006" key="4">
    <source>
        <dbReference type="Google" id="ProtNLM"/>
    </source>
</evidence>
<comment type="caution">
    <text evidence="2">The sequence shown here is derived from an EMBL/GenBank/DDBJ whole genome shotgun (WGS) entry which is preliminary data.</text>
</comment>
<dbReference type="Pfam" id="PF11146">
    <property type="entry name" value="DUF2905"/>
    <property type="match status" value="1"/>
</dbReference>
<organism evidence="2 3">
    <name type="scientific">Chlorobium limicola</name>
    <dbReference type="NCBI Taxonomy" id="1092"/>
    <lineage>
        <taxon>Bacteria</taxon>
        <taxon>Pseudomonadati</taxon>
        <taxon>Chlorobiota</taxon>
        <taxon>Chlorobiia</taxon>
        <taxon>Chlorobiales</taxon>
        <taxon>Chlorobiaceae</taxon>
        <taxon>Chlorobium/Pelodictyon group</taxon>
        <taxon>Chlorobium</taxon>
    </lineage>
</organism>
<dbReference type="AlphaFoldDB" id="A0A101J572"/>
<keyword evidence="1" id="KW-0472">Membrane</keyword>
<sequence length="80" mass="8924">MFIGIGKFLIAIGLCALLAGLLLLTVQKTGTPGWLNWFGNLPLDFSIRRENLRFFFPLGSSIVLSMLLSLALFLINKFIH</sequence>
<gene>
    <name evidence="2" type="ORF">ASB62_09035</name>
</gene>
<keyword evidence="1" id="KW-1133">Transmembrane helix</keyword>
<dbReference type="PANTHER" id="PTHR36443">
    <property type="entry name" value="BSR5223 PROTEIN"/>
    <property type="match status" value="1"/>
</dbReference>
<name>A0A101J572_CHLLI</name>
<reference evidence="2 3" key="1">
    <citation type="submission" date="2015-10" db="EMBL/GenBank/DDBJ databases">
        <title>Draft Genome Sequence of Chlorobium limicola strain Frasassi Growing under Artificial Lighting in the Frasassi Cave System.</title>
        <authorList>
            <person name="Mansor M."/>
            <person name="Macalady J."/>
        </authorList>
    </citation>
    <scope>NUCLEOTIDE SEQUENCE [LARGE SCALE GENOMIC DNA]</scope>
    <source>
        <strain evidence="2 3">Frasassi</strain>
    </source>
</reference>
<evidence type="ECO:0000256" key="1">
    <source>
        <dbReference type="SAM" id="Phobius"/>
    </source>
</evidence>